<dbReference type="NCBIfam" id="TIGR00701">
    <property type="entry name" value="protoporphyrinogen oxidase HemJ"/>
    <property type="match status" value="1"/>
</dbReference>
<comment type="similarity">
    <text evidence="3 14 15">Belongs to the HemJ family.</text>
</comment>
<comment type="caution">
    <text evidence="16">The sequence shown here is derived from an EMBL/GenBank/DDBJ whole genome shotgun (WGS) entry which is preliminary data.</text>
</comment>
<dbReference type="PANTHER" id="PTHR40255">
    <property type="entry name" value="UPF0093 MEMBRANE PROTEIN SLR1790"/>
    <property type="match status" value="1"/>
</dbReference>
<reference evidence="16 17" key="1">
    <citation type="submission" date="2005-12" db="EMBL/GenBank/DDBJ databases">
        <authorList>
            <person name="Moran M.A."/>
            <person name="Ferriera S."/>
            <person name="Johnson J."/>
            <person name="Kravitz S."/>
            <person name="Halpern A."/>
            <person name="Remington K."/>
            <person name="Beeson K."/>
            <person name="Tran B."/>
            <person name="Rogers Y.-H."/>
            <person name="Friedman R."/>
            <person name="Venter J.C."/>
        </authorList>
    </citation>
    <scope>NUCLEOTIDE SEQUENCE [LARGE SCALE GENOMIC DNA]</scope>
    <source>
        <strain evidence="17">ATCC BAA-591 / DSM 15170 / ISM</strain>
    </source>
</reference>
<dbReference type="Proteomes" id="UP000005954">
    <property type="component" value="Unassembled WGS sequence"/>
</dbReference>
<dbReference type="GO" id="GO:0070818">
    <property type="term" value="F:protoporphyrinogen oxidase activity"/>
    <property type="evidence" value="ECO:0007669"/>
    <property type="project" value="UniProtKB-UniRule"/>
</dbReference>
<keyword evidence="11 14" id="KW-0408">Iron</keyword>
<keyword evidence="8 14" id="KW-0479">Metal-binding</keyword>
<evidence type="ECO:0000256" key="10">
    <source>
        <dbReference type="ARBA" id="ARBA00023002"/>
    </source>
</evidence>
<sequence length="150" mass="17003">MISDILGSAYPYVKSLHIISVVAWMAGLFYLPRLFVYHVEAAERGDSRDEIFQVMEQKLFRVIMNPAMMATYLFGLTLAFTPGVVDWASVWPYTKIAGIGVLTWFHHWLGAQRKAFVAGENIVSGRTYRLMNEVPTICLVVIVLSVVVRF</sequence>
<organism evidence="16 17">
    <name type="scientific">Roseovarius nubinhibens (strain ATCC BAA-591 / DSM 15170 / ISM)</name>
    <dbReference type="NCBI Taxonomy" id="89187"/>
    <lineage>
        <taxon>Bacteria</taxon>
        <taxon>Pseudomonadati</taxon>
        <taxon>Pseudomonadota</taxon>
        <taxon>Alphaproteobacteria</taxon>
        <taxon>Rhodobacterales</taxon>
        <taxon>Roseobacteraceae</taxon>
        <taxon>Roseovarius</taxon>
    </lineage>
</organism>
<evidence type="ECO:0000256" key="8">
    <source>
        <dbReference type="ARBA" id="ARBA00022723"/>
    </source>
</evidence>
<dbReference type="InterPro" id="IPR005265">
    <property type="entry name" value="HemJ-like"/>
</dbReference>
<keyword evidence="9 14" id="KW-1133">Transmembrane helix</keyword>
<feature type="transmembrane region" description="Helical" evidence="14">
    <location>
        <begin position="59"/>
        <end position="84"/>
    </location>
</feature>
<dbReference type="EMBL" id="AALY01000001">
    <property type="protein sequence ID" value="EAP77973.1"/>
    <property type="molecule type" value="Genomic_DNA"/>
</dbReference>
<evidence type="ECO:0000256" key="1">
    <source>
        <dbReference type="ARBA" id="ARBA00004651"/>
    </source>
</evidence>
<comment type="function">
    <text evidence="14 15">Catalyzes the oxidation of protoporphyrinogen IX to protoporphyrin IX.</text>
</comment>
<keyword evidence="10 14" id="KW-0560">Oxidoreductase</keyword>
<dbReference type="AlphaFoldDB" id="A3SKU2"/>
<feature type="binding site" description="axial binding residue" evidence="14">
    <location>
        <position position="17"/>
    </location>
    <ligand>
        <name>heme</name>
        <dbReference type="ChEBI" id="CHEBI:30413"/>
    </ligand>
    <ligandPart>
        <name>Fe</name>
        <dbReference type="ChEBI" id="CHEBI:18248"/>
    </ligandPart>
</feature>
<feature type="binding site" description="axial binding residue" evidence="14">
    <location>
        <position position="95"/>
    </location>
    <ligand>
        <name>heme</name>
        <dbReference type="ChEBI" id="CHEBI:30413"/>
    </ligand>
    <ligandPart>
        <name>Fe</name>
        <dbReference type="ChEBI" id="CHEBI:18248"/>
    </ligandPart>
</feature>
<comment type="subcellular location">
    <subcellularLocation>
        <location evidence="1 14">Cell membrane</location>
        <topology evidence="1 14">Multi-pass membrane protein</topology>
    </subcellularLocation>
</comment>
<dbReference type="EC" id="1.3.99.-" evidence="14 15"/>
<dbReference type="PANTHER" id="PTHR40255:SF1">
    <property type="entry name" value="PROTOPORPHYRINOGEN IX OXIDASE"/>
    <property type="match status" value="1"/>
</dbReference>
<evidence type="ECO:0000256" key="4">
    <source>
        <dbReference type="ARBA" id="ARBA00017504"/>
    </source>
</evidence>
<feature type="transmembrane region" description="Helical" evidence="14">
    <location>
        <begin position="16"/>
        <end position="39"/>
    </location>
</feature>
<dbReference type="GO" id="GO:0005886">
    <property type="term" value="C:plasma membrane"/>
    <property type="evidence" value="ECO:0007669"/>
    <property type="project" value="UniProtKB-SubCell"/>
</dbReference>
<name>A3SKU2_ROSNI</name>
<keyword evidence="12 14" id="KW-0472">Membrane</keyword>
<evidence type="ECO:0000256" key="6">
    <source>
        <dbReference type="ARBA" id="ARBA00022617"/>
    </source>
</evidence>
<dbReference type="RefSeq" id="WP_009813374.1">
    <property type="nucleotide sequence ID" value="NZ_CH724156.1"/>
</dbReference>
<keyword evidence="7 14" id="KW-0812">Transmembrane</keyword>
<dbReference type="HAMAP" id="MF_02239">
    <property type="entry name" value="HemJ"/>
    <property type="match status" value="1"/>
</dbReference>
<feature type="transmembrane region" description="Helical" evidence="14">
    <location>
        <begin position="130"/>
        <end position="148"/>
    </location>
</feature>
<dbReference type="GO" id="GO:0006782">
    <property type="term" value="P:protoporphyrinogen IX biosynthetic process"/>
    <property type="evidence" value="ECO:0007669"/>
    <property type="project" value="UniProtKB-UniRule"/>
</dbReference>
<protein>
    <recommendedName>
        <fullName evidence="4 14">Protoporphyrinogen IX oxidase</fullName>
        <shortName evidence="14">PPO</shortName>
        <ecNumber evidence="14 15">1.3.99.-</ecNumber>
    </recommendedName>
</protein>
<dbReference type="eggNOG" id="COG1981">
    <property type="taxonomic scope" value="Bacteria"/>
</dbReference>
<proteinExistence type="inferred from homology"/>
<keyword evidence="5 14" id="KW-1003">Cell membrane</keyword>
<evidence type="ECO:0000256" key="15">
    <source>
        <dbReference type="PIRNR" id="PIRNR004638"/>
    </source>
</evidence>
<evidence type="ECO:0000256" key="14">
    <source>
        <dbReference type="HAMAP-Rule" id="MF_02239"/>
    </source>
</evidence>
<dbReference type="HOGENOM" id="CLU_125006_0_1_5"/>
<evidence type="ECO:0000313" key="16">
    <source>
        <dbReference type="EMBL" id="EAP77973.1"/>
    </source>
</evidence>
<evidence type="ECO:0000256" key="5">
    <source>
        <dbReference type="ARBA" id="ARBA00022475"/>
    </source>
</evidence>
<evidence type="ECO:0000256" key="11">
    <source>
        <dbReference type="ARBA" id="ARBA00023004"/>
    </source>
</evidence>
<comment type="catalytic activity">
    <reaction evidence="13 14 15">
        <text>protoporphyrinogen IX + 3 A = protoporphyrin IX + 3 AH2</text>
        <dbReference type="Rhea" id="RHEA:62000"/>
        <dbReference type="ChEBI" id="CHEBI:13193"/>
        <dbReference type="ChEBI" id="CHEBI:17499"/>
        <dbReference type="ChEBI" id="CHEBI:57306"/>
        <dbReference type="ChEBI" id="CHEBI:57307"/>
    </reaction>
</comment>
<evidence type="ECO:0000256" key="2">
    <source>
        <dbReference type="ARBA" id="ARBA00005073"/>
    </source>
</evidence>
<dbReference type="STRING" id="89187.ISM_06750"/>
<evidence type="ECO:0000256" key="3">
    <source>
        <dbReference type="ARBA" id="ARBA00006501"/>
    </source>
</evidence>
<keyword evidence="6 14" id="KW-0349">Heme</keyword>
<evidence type="ECO:0000256" key="7">
    <source>
        <dbReference type="ARBA" id="ARBA00022692"/>
    </source>
</evidence>
<evidence type="ECO:0000256" key="9">
    <source>
        <dbReference type="ARBA" id="ARBA00022989"/>
    </source>
</evidence>
<keyword evidence="17" id="KW-1185">Reference proteome</keyword>
<evidence type="ECO:0000256" key="12">
    <source>
        <dbReference type="ARBA" id="ARBA00023136"/>
    </source>
</evidence>
<comment type="pathway">
    <text evidence="2 14 15">Porphyrin-containing compound metabolism; protoporphyrin-IX biosynthesis; protoporphyrin-IX from protoporphyrinogen-IX: step 1/1.</text>
</comment>
<accession>A3SKU2</accession>
<evidence type="ECO:0000256" key="13">
    <source>
        <dbReference type="ARBA" id="ARBA00048390"/>
    </source>
</evidence>
<comment type="subunit">
    <text evidence="14">Homodimer.</text>
</comment>
<evidence type="ECO:0000313" key="17">
    <source>
        <dbReference type="Proteomes" id="UP000005954"/>
    </source>
</evidence>
<comment type="cofactor">
    <cofactor evidence="14 15">
        <name>heme b</name>
        <dbReference type="ChEBI" id="CHEBI:60344"/>
    </cofactor>
    <text evidence="14 15">Binds 1 heme b (iron(II)-protoporphyrin IX) group per subunit.</text>
</comment>
<dbReference type="UniPathway" id="UPA00251">
    <property type="reaction ID" value="UER00324"/>
</dbReference>
<feature type="transmembrane region" description="Helical" evidence="14">
    <location>
        <begin position="90"/>
        <end position="109"/>
    </location>
</feature>
<gene>
    <name evidence="16" type="ORF">ISM_06750</name>
</gene>
<dbReference type="Pfam" id="PF03653">
    <property type="entry name" value="UPF0093"/>
    <property type="match status" value="1"/>
</dbReference>
<dbReference type="GO" id="GO:0046872">
    <property type="term" value="F:metal ion binding"/>
    <property type="evidence" value="ECO:0007669"/>
    <property type="project" value="UniProtKB-UniRule"/>
</dbReference>
<dbReference type="PIRSF" id="PIRSF004638">
    <property type="entry name" value="UCP004638"/>
    <property type="match status" value="1"/>
</dbReference>